<accession>A0ABD1XHM8</accession>
<evidence type="ECO:0000313" key="3">
    <source>
        <dbReference type="Proteomes" id="UP001605036"/>
    </source>
</evidence>
<protein>
    <submittedName>
        <fullName evidence="2">Uncharacterized protein</fullName>
    </submittedName>
</protein>
<evidence type="ECO:0000313" key="2">
    <source>
        <dbReference type="EMBL" id="KAL2608249.1"/>
    </source>
</evidence>
<organism evidence="2 3">
    <name type="scientific">Riccia fluitans</name>
    <dbReference type="NCBI Taxonomy" id="41844"/>
    <lineage>
        <taxon>Eukaryota</taxon>
        <taxon>Viridiplantae</taxon>
        <taxon>Streptophyta</taxon>
        <taxon>Embryophyta</taxon>
        <taxon>Marchantiophyta</taxon>
        <taxon>Marchantiopsida</taxon>
        <taxon>Marchantiidae</taxon>
        <taxon>Marchantiales</taxon>
        <taxon>Ricciaceae</taxon>
        <taxon>Riccia</taxon>
    </lineage>
</organism>
<gene>
    <name evidence="2" type="ORF">R1flu_026822</name>
</gene>
<comment type="caution">
    <text evidence="2">The sequence shown here is derived from an EMBL/GenBank/DDBJ whole genome shotgun (WGS) entry which is preliminary data.</text>
</comment>
<proteinExistence type="predicted"/>
<dbReference type="AlphaFoldDB" id="A0ABD1XHM8"/>
<dbReference type="Proteomes" id="UP001605036">
    <property type="component" value="Unassembled WGS sequence"/>
</dbReference>
<keyword evidence="1" id="KW-1133">Transmembrane helix</keyword>
<reference evidence="2 3" key="1">
    <citation type="submission" date="2024-09" db="EMBL/GenBank/DDBJ databases">
        <title>Chromosome-scale assembly of Riccia fluitans.</title>
        <authorList>
            <person name="Paukszto L."/>
            <person name="Sawicki J."/>
            <person name="Karawczyk K."/>
            <person name="Piernik-Szablinska J."/>
            <person name="Szczecinska M."/>
            <person name="Mazdziarz M."/>
        </authorList>
    </citation>
    <scope>NUCLEOTIDE SEQUENCE [LARGE SCALE GENOMIC DNA]</scope>
    <source>
        <strain evidence="2">Rf_01</strain>
        <tissue evidence="2">Aerial parts of the thallus</tissue>
    </source>
</reference>
<keyword evidence="1" id="KW-0472">Membrane</keyword>
<sequence>MNSVVDEDSPTMDSDTNLVDTGVSANISEFVRAVLLGILTGVLALVLLVFMCVMFATWRRRSLLIQLRRKVYFELRGKFHSVAAAVDVGT</sequence>
<evidence type="ECO:0000256" key="1">
    <source>
        <dbReference type="SAM" id="Phobius"/>
    </source>
</evidence>
<keyword evidence="1" id="KW-0812">Transmembrane</keyword>
<feature type="transmembrane region" description="Helical" evidence="1">
    <location>
        <begin position="33"/>
        <end position="58"/>
    </location>
</feature>
<keyword evidence="3" id="KW-1185">Reference proteome</keyword>
<dbReference type="EMBL" id="JBHFFA010000008">
    <property type="protein sequence ID" value="KAL2608249.1"/>
    <property type="molecule type" value="Genomic_DNA"/>
</dbReference>
<name>A0ABD1XHM8_9MARC</name>